<dbReference type="SUPFAM" id="SSF53756">
    <property type="entry name" value="UDP-Glycosyltransferase/glycogen phosphorylase"/>
    <property type="match status" value="1"/>
</dbReference>
<reference evidence="5 6" key="1">
    <citation type="journal article" date="2017" name="ISME J.">
        <title>Energy and carbon metabolisms in a deep terrestrial subsurface fluid microbial community.</title>
        <authorList>
            <person name="Momper L."/>
            <person name="Jungbluth S.P."/>
            <person name="Lee M.D."/>
            <person name="Amend J.P."/>
        </authorList>
    </citation>
    <scope>NUCLEOTIDE SEQUENCE [LARGE SCALE GENOMIC DNA]</scope>
    <source>
        <strain evidence="5">SURF_17</strain>
    </source>
</reference>
<dbReference type="Proteomes" id="UP000285961">
    <property type="component" value="Unassembled WGS sequence"/>
</dbReference>
<comment type="caution">
    <text evidence="5">The sequence shown here is derived from an EMBL/GenBank/DDBJ whole genome shotgun (WGS) entry which is preliminary data.</text>
</comment>
<accession>A0A419F023</accession>
<evidence type="ECO:0000256" key="3">
    <source>
        <dbReference type="ARBA" id="ARBA00022679"/>
    </source>
</evidence>
<dbReference type="PANTHER" id="PTHR12526:SF640">
    <property type="entry name" value="COLANIC ACID BIOSYNTHESIS GLYCOSYLTRANSFERASE WCAL-RELATED"/>
    <property type="match status" value="1"/>
</dbReference>
<evidence type="ECO:0000313" key="6">
    <source>
        <dbReference type="Proteomes" id="UP000285961"/>
    </source>
</evidence>
<sequence>MRKVAHYSPVYLSLTKTWLYAQVAHLKRFEPIVLCRRTENVSQFPVKEIFSFRDSLSSFSRRYYRWRHGKDPYLRYYESVMKAQRPVLIHAHFGNCGHHILPLAERLDLPLVTSFYGYDVSHLTQADPVWIERYKELFHGGKIFIVEGAHMGRMLESLGCPPEKIRIVRLGIDLARIPYRERAAENEIRILAAGSFREKKGHPFAIEAVGRIAQKHRNVSFTIIGDAAEHIPREAAEKKKILAAIGRPGLSGRVRLLGYQPYDVFIRELYEHHIFISPSVNAADGDNEGGAPVSIIEASASGMPIVSTKHCDIPEVVLDGVSGLLVAERDTEALADRLDHLCSHPDLWREMGLAGRKHIEEDYDIHKQIPKLEDIYEYAASGRIP</sequence>
<evidence type="ECO:0000259" key="4">
    <source>
        <dbReference type="Pfam" id="PF13439"/>
    </source>
</evidence>
<keyword evidence="3 5" id="KW-0808">Transferase</keyword>
<evidence type="ECO:0000256" key="2">
    <source>
        <dbReference type="ARBA" id="ARBA00022676"/>
    </source>
</evidence>
<dbReference type="AlphaFoldDB" id="A0A419F023"/>
<dbReference type="PANTHER" id="PTHR12526">
    <property type="entry name" value="GLYCOSYLTRANSFERASE"/>
    <property type="match status" value="1"/>
</dbReference>
<keyword evidence="2" id="KW-0328">Glycosyltransferase</keyword>
<dbReference type="GO" id="GO:0016757">
    <property type="term" value="F:glycosyltransferase activity"/>
    <property type="evidence" value="ECO:0007669"/>
    <property type="project" value="UniProtKB-KW"/>
</dbReference>
<dbReference type="InterPro" id="IPR028098">
    <property type="entry name" value="Glyco_trans_4-like_N"/>
</dbReference>
<protein>
    <submittedName>
        <fullName evidence="5">Glycosyltransferase</fullName>
    </submittedName>
</protein>
<proteinExistence type="inferred from homology"/>
<feature type="domain" description="Glycosyltransferase subfamily 4-like N-terminal" evidence="4">
    <location>
        <begin position="29"/>
        <end position="176"/>
    </location>
</feature>
<evidence type="ECO:0000256" key="1">
    <source>
        <dbReference type="ARBA" id="ARBA00009481"/>
    </source>
</evidence>
<evidence type="ECO:0000313" key="5">
    <source>
        <dbReference type="EMBL" id="RJP71113.1"/>
    </source>
</evidence>
<dbReference type="Gene3D" id="3.40.50.2000">
    <property type="entry name" value="Glycogen Phosphorylase B"/>
    <property type="match status" value="2"/>
</dbReference>
<dbReference type="Pfam" id="PF13439">
    <property type="entry name" value="Glyco_transf_4"/>
    <property type="match status" value="1"/>
</dbReference>
<dbReference type="EMBL" id="QZKI01000062">
    <property type="protein sequence ID" value="RJP71113.1"/>
    <property type="molecule type" value="Genomic_DNA"/>
</dbReference>
<dbReference type="Pfam" id="PF13692">
    <property type="entry name" value="Glyco_trans_1_4"/>
    <property type="match status" value="1"/>
</dbReference>
<comment type="similarity">
    <text evidence="1">Belongs to the glycosyltransferase group 1 family. Glycosyltransferase 4 subfamily.</text>
</comment>
<name>A0A419F023_9BACT</name>
<organism evidence="5 6">
    <name type="scientific">Candidatus Abyssobacteria bacterium SURF_17</name>
    <dbReference type="NCBI Taxonomy" id="2093361"/>
    <lineage>
        <taxon>Bacteria</taxon>
        <taxon>Pseudomonadati</taxon>
        <taxon>Candidatus Hydrogenedentota</taxon>
        <taxon>Candidatus Abyssobacteria</taxon>
    </lineage>
</organism>
<gene>
    <name evidence="5" type="ORF">C4532_08180</name>
</gene>